<proteinExistence type="predicted"/>
<sequence length="66" mass="8107">MEEWALNIKEAMVKDTKLHHSDQFKYKEFPRPMPIGTSIQRQIAERTEFIYNCWKEHNDQQILREE</sequence>
<gene>
    <name evidence="1" type="ORF">LPJ66_008421</name>
</gene>
<protein>
    <submittedName>
        <fullName evidence="1">Uncharacterized protein</fullName>
    </submittedName>
</protein>
<name>A0ACC1I634_9FUNG</name>
<evidence type="ECO:0000313" key="1">
    <source>
        <dbReference type="EMBL" id="KAJ1888726.1"/>
    </source>
</evidence>
<feature type="non-terminal residue" evidence="1">
    <location>
        <position position="66"/>
    </location>
</feature>
<accession>A0ACC1I634</accession>
<evidence type="ECO:0000313" key="2">
    <source>
        <dbReference type="Proteomes" id="UP001150581"/>
    </source>
</evidence>
<dbReference type="EMBL" id="JANBPG010001690">
    <property type="protein sequence ID" value="KAJ1888726.1"/>
    <property type="molecule type" value="Genomic_DNA"/>
</dbReference>
<comment type="caution">
    <text evidence="1">The sequence shown here is derived from an EMBL/GenBank/DDBJ whole genome shotgun (WGS) entry which is preliminary data.</text>
</comment>
<reference evidence="1" key="1">
    <citation type="submission" date="2022-07" db="EMBL/GenBank/DDBJ databases">
        <title>Phylogenomic reconstructions and comparative analyses of Kickxellomycotina fungi.</title>
        <authorList>
            <person name="Reynolds N.K."/>
            <person name="Stajich J.E."/>
            <person name="Barry K."/>
            <person name="Grigoriev I.V."/>
            <person name="Crous P."/>
            <person name="Smith M.E."/>
        </authorList>
    </citation>
    <scope>NUCLEOTIDE SEQUENCE</scope>
    <source>
        <strain evidence="1">Benny 63K</strain>
    </source>
</reference>
<organism evidence="1 2">
    <name type="scientific">Kickxella alabastrina</name>
    <dbReference type="NCBI Taxonomy" id="61397"/>
    <lineage>
        <taxon>Eukaryota</taxon>
        <taxon>Fungi</taxon>
        <taxon>Fungi incertae sedis</taxon>
        <taxon>Zoopagomycota</taxon>
        <taxon>Kickxellomycotina</taxon>
        <taxon>Kickxellomycetes</taxon>
        <taxon>Kickxellales</taxon>
        <taxon>Kickxellaceae</taxon>
        <taxon>Kickxella</taxon>
    </lineage>
</organism>
<dbReference type="Proteomes" id="UP001150581">
    <property type="component" value="Unassembled WGS sequence"/>
</dbReference>
<keyword evidence="2" id="KW-1185">Reference proteome</keyword>